<evidence type="ECO:0000313" key="2">
    <source>
        <dbReference type="Proteomes" id="UP000029733"/>
    </source>
</evidence>
<dbReference type="AlphaFoldDB" id="A0A4U8TE82"/>
<dbReference type="InterPro" id="IPR021634">
    <property type="entry name" value="DUF3240"/>
</dbReference>
<sequence>MGEPTFSIDIYFKHTLKDSIVDMLLEDGYDDFFYIHCAKYASSSLLESASEQVSGRQEYGLFKLFLSDEQKVQFITNKLLQAFGREHIRIYAHSVNLF</sequence>
<reference evidence="1 2" key="1">
    <citation type="journal article" date="2014" name="Genome Announc.">
        <title>Draft genome sequences of eight enterohepatic helicobacter species isolated from both laboratory and wild rodents.</title>
        <authorList>
            <person name="Sheh A."/>
            <person name="Shen Z."/>
            <person name="Fox J.G."/>
        </authorList>
    </citation>
    <scope>NUCLEOTIDE SEQUENCE [LARGE SCALE GENOMIC DNA]</scope>
    <source>
        <strain evidence="1 2">MIT 09-6949</strain>
    </source>
</reference>
<dbReference type="Proteomes" id="UP000029733">
    <property type="component" value="Unassembled WGS sequence"/>
</dbReference>
<protein>
    <submittedName>
        <fullName evidence="1">DUF3240 domain-containing protein</fullName>
    </submittedName>
</protein>
<dbReference type="Gene3D" id="3.30.70.120">
    <property type="match status" value="1"/>
</dbReference>
<name>A0A4U8TE82_9HELI</name>
<dbReference type="EMBL" id="JRPR02000001">
    <property type="protein sequence ID" value="TLD97638.1"/>
    <property type="molecule type" value="Genomic_DNA"/>
</dbReference>
<gene>
    <name evidence="1" type="ORF">LS71_002530</name>
</gene>
<evidence type="ECO:0000313" key="1">
    <source>
        <dbReference type="EMBL" id="TLD97638.1"/>
    </source>
</evidence>
<dbReference type="InterPro" id="IPR015867">
    <property type="entry name" value="N-reg_PII/ATP_PRibTrfase_C"/>
</dbReference>
<comment type="caution">
    <text evidence="1">The sequence shown here is derived from an EMBL/GenBank/DDBJ whole genome shotgun (WGS) entry which is preliminary data.</text>
</comment>
<proteinExistence type="predicted"/>
<organism evidence="1 2">
    <name type="scientific">Helicobacter jaachi</name>
    <dbReference type="NCBI Taxonomy" id="1677920"/>
    <lineage>
        <taxon>Bacteria</taxon>
        <taxon>Pseudomonadati</taxon>
        <taxon>Campylobacterota</taxon>
        <taxon>Epsilonproteobacteria</taxon>
        <taxon>Campylobacterales</taxon>
        <taxon>Helicobacteraceae</taxon>
        <taxon>Helicobacter</taxon>
    </lineage>
</organism>
<accession>A0A4U8TE82</accession>
<dbReference type="OrthoDB" id="5327691at2"/>
<dbReference type="RefSeq" id="WP_034356050.1">
    <property type="nucleotide sequence ID" value="NZ_JRPR02000001.1"/>
</dbReference>
<dbReference type="STRING" id="1677920.LS71_07605"/>
<keyword evidence="2" id="KW-1185">Reference proteome</keyword>
<dbReference type="Pfam" id="PF11582">
    <property type="entry name" value="DUF3240"/>
    <property type="match status" value="1"/>
</dbReference>